<organism evidence="2">
    <name type="scientific">Picea glauca</name>
    <name type="common">White spruce</name>
    <name type="synonym">Pinus glauca</name>
    <dbReference type="NCBI Taxonomy" id="3330"/>
    <lineage>
        <taxon>Eukaryota</taxon>
        <taxon>Viridiplantae</taxon>
        <taxon>Streptophyta</taxon>
        <taxon>Embryophyta</taxon>
        <taxon>Tracheophyta</taxon>
        <taxon>Spermatophyta</taxon>
        <taxon>Pinopsida</taxon>
        <taxon>Pinidae</taxon>
        <taxon>Conifers I</taxon>
        <taxon>Pinales</taxon>
        <taxon>Pinaceae</taxon>
        <taxon>Picea</taxon>
    </lineage>
</organism>
<dbReference type="PROSITE" id="PS50994">
    <property type="entry name" value="INTEGRASE"/>
    <property type="match status" value="1"/>
</dbReference>
<evidence type="ECO:0000259" key="1">
    <source>
        <dbReference type="PROSITE" id="PS50994"/>
    </source>
</evidence>
<dbReference type="GO" id="GO:0003676">
    <property type="term" value="F:nucleic acid binding"/>
    <property type="evidence" value="ECO:0007669"/>
    <property type="project" value="InterPro"/>
</dbReference>
<dbReference type="Gene3D" id="3.30.420.10">
    <property type="entry name" value="Ribonuclease H-like superfamily/Ribonuclease H"/>
    <property type="match status" value="1"/>
</dbReference>
<sequence>MDFVLGLPRTQRGHDSVMVVVDRFSKIAHLIPCKKTNDATKVAAFFFQEIVRLHGLPKSITSDRDTRFLGHFWRILWKKMGSKLLYSSAYHPQTDGQTEVVNRSLGNLFRSLSEERPGQWDLVVAQAEFAYNDSVNRSVGKSPFQVVYGRSPRGVVDLVKLPNLEDRRSADASEFAEGIQESDRSPPCPLSICPPYRVPSHPCPTLDVSYPLSSQR</sequence>
<dbReference type="EMBL" id="LKAM01000001">
    <property type="protein sequence ID" value="KUM50268.1"/>
    <property type="molecule type" value="Genomic_DNA"/>
</dbReference>
<dbReference type="PANTHER" id="PTHR35046:SF26">
    <property type="entry name" value="RNA-DIRECTED DNA POLYMERASE"/>
    <property type="match status" value="1"/>
</dbReference>
<dbReference type="SUPFAM" id="SSF53098">
    <property type="entry name" value="Ribonuclease H-like"/>
    <property type="match status" value="1"/>
</dbReference>
<protein>
    <recommendedName>
        <fullName evidence="1">Integrase catalytic domain-containing protein</fullName>
    </recommendedName>
</protein>
<geneLocation type="mitochondrion" evidence="2"/>
<accession>A0A117NIN9</accession>
<comment type="caution">
    <text evidence="2">The sequence shown here is derived from an EMBL/GenBank/DDBJ whole genome shotgun (WGS) entry which is preliminary data.</text>
</comment>
<evidence type="ECO:0000313" key="2">
    <source>
        <dbReference type="EMBL" id="KUM50268.1"/>
    </source>
</evidence>
<keyword evidence="2" id="KW-0496">Mitochondrion</keyword>
<proteinExistence type="predicted"/>
<reference evidence="2" key="1">
    <citation type="journal article" date="2015" name="Genome Biol. Evol.">
        <title>Organellar Genomes of White Spruce (Picea glauca): Assembly and Annotation.</title>
        <authorList>
            <person name="Jackman S.D."/>
            <person name="Warren R.L."/>
            <person name="Gibb E.A."/>
            <person name="Vandervalk B.P."/>
            <person name="Mohamadi H."/>
            <person name="Chu J."/>
            <person name="Raymond A."/>
            <person name="Pleasance S."/>
            <person name="Coope R."/>
            <person name="Wildung M.R."/>
            <person name="Ritland C.E."/>
            <person name="Bousquet J."/>
            <person name="Jones S.J."/>
            <person name="Bohlmann J."/>
            <person name="Birol I."/>
        </authorList>
    </citation>
    <scope>NUCLEOTIDE SEQUENCE [LARGE SCALE GENOMIC DNA]</scope>
    <source>
        <tissue evidence="2">Flushing bud</tissue>
    </source>
</reference>
<dbReference type="AlphaFoldDB" id="A0A117NIN9"/>
<dbReference type="GO" id="GO:0015074">
    <property type="term" value="P:DNA integration"/>
    <property type="evidence" value="ECO:0007669"/>
    <property type="project" value="InterPro"/>
</dbReference>
<feature type="domain" description="Integrase catalytic" evidence="1">
    <location>
        <begin position="1"/>
        <end position="151"/>
    </location>
</feature>
<dbReference type="InterPro" id="IPR001584">
    <property type="entry name" value="Integrase_cat-core"/>
</dbReference>
<gene>
    <name evidence="2" type="ORF">ABT39_MTgene111</name>
</gene>
<dbReference type="InterPro" id="IPR036397">
    <property type="entry name" value="RNaseH_sf"/>
</dbReference>
<dbReference type="PANTHER" id="PTHR35046">
    <property type="entry name" value="ZINC KNUCKLE (CCHC-TYPE) FAMILY PROTEIN"/>
    <property type="match status" value="1"/>
</dbReference>
<name>A0A117NIN9_PICGL</name>
<dbReference type="InterPro" id="IPR012337">
    <property type="entry name" value="RNaseH-like_sf"/>
</dbReference>